<evidence type="ECO:0000313" key="2">
    <source>
        <dbReference type="EMBL" id="KAI0301537.1"/>
    </source>
</evidence>
<name>A0AAD4M513_9AGAM</name>
<proteinExistence type="predicted"/>
<dbReference type="Proteomes" id="UP001203297">
    <property type="component" value="Unassembled WGS sequence"/>
</dbReference>
<organism evidence="2 3">
    <name type="scientific">Multifurca ochricompacta</name>
    <dbReference type="NCBI Taxonomy" id="376703"/>
    <lineage>
        <taxon>Eukaryota</taxon>
        <taxon>Fungi</taxon>
        <taxon>Dikarya</taxon>
        <taxon>Basidiomycota</taxon>
        <taxon>Agaricomycotina</taxon>
        <taxon>Agaricomycetes</taxon>
        <taxon>Russulales</taxon>
        <taxon>Russulaceae</taxon>
        <taxon>Multifurca</taxon>
    </lineage>
</organism>
<protein>
    <submittedName>
        <fullName evidence="2">Uncharacterized protein</fullName>
    </submittedName>
</protein>
<feature type="region of interest" description="Disordered" evidence="1">
    <location>
        <begin position="1"/>
        <end position="55"/>
    </location>
</feature>
<dbReference type="AlphaFoldDB" id="A0AAD4M513"/>
<sequence>MVEIGREHRFRTGRRLTQSFTTHGDSEGAAQDDDATTRPRPSPSSPSSSPRNTPSLEILEIPARIDIRPRPLSRHHSFLPSFLLFDFGLFYTNHMYITTSFKRGKRLLIDLNDIIKLVAPLFSPLFLFSTPLRNPSPFITHTALKSYELVDLMMWKSPTC</sequence>
<reference evidence="2" key="1">
    <citation type="journal article" date="2022" name="New Phytol.">
        <title>Evolutionary transition to the ectomycorrhizal habit in the genomes of a hyperdiverse lineage of mushroom-forming fungi.</title>
        <authorList>
            <person name="Looney B."/>
            <person name="Miyauchi S."/>
            <person name="Morin E."/>
            <person name="Drula E."/>
            <person name="Courty P.E."/>
            <person name="Kohler A."/>
            <person name="Kuo A."/>
            <person name="LaButti K."/>
            <person name="Pangilinan J."/>
            <person name="Lipzen A."/>
            <person name="Riley R."/>
            <person name="Andreopoulos W."/>
            <person name="He G."/>
            <person name="Johnson J."/>
            <person name="Nolan M."/>
            <person name="Tritt A."/>
            <person name="Barry K.W."/>
            <person name="Grigoriev I.V."/>
            <person name="Nagy L.G."/>
            <person name="Hibbett D."/>
            <person name="Henrissat B."/>
            <person name="Matheny P.B."/>
            <person name="Labbe J."/>
            <person name="Martin F.M."/>
        </authorList>
    </citation>
    <scope>NUCLEOTIDE SEQUENCE</scope>
    <source>
        <strain evidence="2">BPL690</strain>
    </source>
</reference>
<comment type="caution">
    <text evidence="2">The sequence shown here is derived from an EMBL/GenBank/DDBJ whole genome shotgun (WGS) entry which is preliminary data.</text>
</comment>
<keyword evidence="3" id="KW-1185">Reference proteome</keyword>
<gene>
    <name evidence="2" type="ORF">B0F90DRAFT_309789</name>
</gene>
<feature type="compositionally biased region" description="Low complexity" evidence="1">
    <location>
        <begin position="45"/>
        <end position="55"/>
    </location>
</feature>
<evidence type="ECO:0000313" key="3">
    <source>
        <dbReference type="Proteomes" id="UP001203297"/>
    </source>
</evidence>
<accession>A0AAD4M513</accession>
<dbReference type="EMBL" id="WTXG01000014">
    <property type="protein sequence ID" value="KAI0301537.1"/>
    <property type="molecule type" value="Genomic_DNA"/>
</dbReference>
<evidence type="ECO:0000256" key="1">
    <source>
        <dbReference type="SAM" id="MobiDB-lite"/>
    </source>
</evidence>